<accession>A0A8S5RJI6</accession>
<organism evidence="2">
    <name type="scientific">virus sp. ctHG14</name>
    <dbReference type="NCBI Taxonomy" id="2827626"/>
    <lineage>
        <taxon>Viruses</taxon>
    </lineage>
</organism>
<proteinExistence type="predicted"/>
<keyword evidence="1" id="KW-1133">Transmembrane helix</keyword>
<evidence type="ECO:0000313" key="2">
    <source>
        <dbReference type="EMBL" id="DAE31273.1"/>
    </source>
</evidence>
<reference evidence="2" key="1">
    <citation type="journal article" date="2021" name="Proc. Natl. Acad. Sci. U.S.A.">
        <title>A Catalog of Tens of Thousands of Viruses from Human Metagenomes Reveals Hidden Associations with Chronic Diseases.</title>
        <authorList>
            <person name="Tisza M.J."/>
            <person name="Buck C.B."/>
        </authorList>
    </citation>
    <scope>NUCLEOTIDE SEQUENCE</scope>
    <source>
        <strain evidence="2">CtHG14</strain>
    </source>
</reference>
<feature type="transmembrane region" description="Helical" evidence="1">
    <location>
        <begin position="37"/>
        <end position="58"/>
    </location>
</feature>
<evidence type="ECO:0000256" key="1">
    <source>
        <dbReference type="SAM" id="Phobius"/>
    </source>
</evidence>
<keyword evidence="1" id="KW-0472">Membrane</keyword>
<keyword evidence="1" id="KW-0812">Transmembrane</keyword>
<sequence length="59" mass="7018">MSYLFTFLFSFFIFCCQSVLLLCYVYIVARSSVYVKYFLHVLACIFYLTFCTAEATIYM</sequence>
<dbReference type="EMBL" id="BK059106">
    <property type="protein sequence ID" value="DAE31273.1"/>
    <property type="molecule type" value="Genomic_DNA"/>
</dbReference>
<name>A0A8S5RJI6_9VIRU</name>
<protein>
    <submittedName>
        <fullName evidence="2">Uncharacterized protein</fullName>
    </submittedName>
</protein>